<dbReference type="HOGENOM" id="CLU_054806_0_0_1"/>
<feature type="chain" id="PRO_5002221634" description="Biotrophy-associated secreted protein 2" evidence="1">
    <location>
        <begin position="25"/>
        <end position="265"/>
    </location>
</feature>
<evidence type="ECO:0000256" key="1">
    <source>
        <dbReference type="SAM" id="SignalP"/>
    </source>
</evidence>
<name>A0A0C9VG60_SPHS4</name>
<keyword evidence="1" id="KW-0732">Signal</keyword>
<proteinExistence type="predicted"/>
<evidence type="ECO:0008006" key="4">
    <source>
        <dbReference type="Google" id="ProtNLM"/>
    </source>
</evidence>
<accession>A0A0C9VG60</accession>
<evidence type="ECO:0000313" key="2">
    <source>
        <dbReference type="EMBL" id="KIJ45969.1"/>
    </source>
</evidence>
<sequence length="265" mass="26154">MTISIVARITFIFLLLLNVTLSRSSVFVADQRTQFITGVCASDADCASGCYGFRSGNCAGAVIAQTRDGGCGFGDAQPNNRAAVALLGPSAPGPSAAASAVVPCSNNPAGTQFITGVCASDADCASGCCGFKSGKCAGAVIAQTRDGGCGFGDAQPNNRAAVALLGPSAPCPSAAAPSAVNNAAAAPGANGAGNNAGTQFTTALCVGDVDIPSGCCGFNSGKCTDAAIAQERDGGCGFGDSQSNANAAKNLVGRRYIKKEYLYGY</sequence>
<dbReference type="OrthoDB" id="2132010at2759"/>
<protein>
    <recommendedName>
        <fullName evidence="4">Biotrophy-associated secreted protein 2</fullName>
    </recommendedName>
</protein>
<keyword evidence="3" id="KW-1185">Reference proteome</keyword>
<reference evidence="2 3" key="1">
    <citation type="submission" date="2014-06" db="EMBL/GenBank/DDBJ databases">
        <title>Evolutionary Origins and Diversification of the Mycorrhizal Mutualists.</title>
        <authorList>
            <consortium name="DOE Joint Genome Institute"/>
            <consortium name="Mycorrhizal Genomics Consortium"/>
            <person name="Kohler A."/>
            <person name="Kuo A."/>
            <person name="Nagy L.G."/>
            <person name="Floudas D."/>
            <person name="Copeland A."/>
            <person name="Barry K.W."/>
            <person name="Cichocki N."/>
            <person name="Veneault-Fourrey C."/>
            <person name="LaButti K."/>
            <person name="Lindquist E.A."/>
            <person name="Lipzen A."/>
            <person name="Lundell T."/>
            <person name="Morin E."/>
            <person name="Murat C."/>
            <person name="Riley R."/>
            <person name="Ohm R."/>
            <person name="Sun H."/>
            <person name="Tunlid A."/>
            <person name="Henrissat B."/>
            <person name="Grigoriev I.V."/>
            <person name="Hibbett D.S."/>
            <person name="Martin F."/>
        </authorList>
    </citation>
    <scope>NUCLEOTIDE SEQUENCE [LARGE SCALE GENOMIC DNA]</scope>
    <source>
        <strain evidence="2 3">SS14</strain>
    </source>
</reference>
<dbReference type="AlphaFoldDB" id="A0A0C9VG60"/>
<dbReference type="EMBL" id="KN837109">
    <property type="protein sequence ID" value="KIJ45969.1"/>
    <property type="molecule type" value="Genomic_DNA"/>
</dbReference>
<gene>
    <name evidence="2" type="ORF">M422DRAFT_46306</name>
</gene>
<evidence type="ECO:0000313" key="3">
    <source>
        <dbReference type="Proteomes" id="UP000054279"/>
    </source>
</evidence>
<dbReference type="Proteomes" id="UP000054279">
    <property type="component" value="Unassembled WGS sequence"/>
</dbReference>
<feature type="signal peptide" evidence="1">
    <location>
        <begin position="1"/>
        <end position="24"/>
    </location>
</feature>
<organism evidence="2 3">
    <name type="scientific">Sphaerobolus stellatus (strain SS14)</name>
    <dbReference type="NCBI Taxonomy" id="990650"/>
    <lineage>
        <taxon>Eukaryota</taxon>
        <taxon>Fungi</taxon>
        <taxon>Dikarya</taxon>
        <taxon>Basidiomycota</taxon>
        <taxon>Agaricomycotina</taxon>
        <taxon>Agaricomycetes</taxon>
        <taxon>Phallomycetidae</taxon>
        <taxon>Geastrales</taxon>
        <taxon>Sphaerobolaceae</taxon>
        <taxon>Sphaerobolus</taxon>
    </lineage>
</organism>